<proteinExistence type="predicted"/>
<sequence length="241" mass="28809">MTFLQKMFGAISPKYKADLVLREQEKLFKAIINALPDYLSDIKRQPVENNFWGFKKWSLHPDFKYVEITYPGENYIKFKKRGENSKISGLKIFSKRNNKFEEIEILLWDNLLWAIKIHNSNYEADEFDLSSIKNINLSQNHFEFPARKVDLFYDQLDNEIKQRLDYNNVFDTDFDGKTYYEFYDLEDGNYLAVDENLDVYSFVYAADPVIVKMKISFIDLLKEISNNQFNKELHLDERYKS</sequence>
<evidence type="ECO:0000313" key="2">
    <source>
        <dbReference type="Proteomes" id="UP000093343"/>
    </source>
</evidence>
<organism evidence="1 2">
    <name type="scientific">Flavobacterium piscis</name>
    <dbReference type="NCBI Taxonomy" id="1114874"/>
    <lineage>
        <taxon>Bacteria</taxon>
        <taxon>Pseudomonadati</taxon>
        <taxon>Bacteroidota</taxon>
        <taxon>Flavobacteriia</taxon>
        <taxon>Flavobacteriales</taxon>
        <taxon>Flavobacteriaceae</taxon>
        <taxon>Flavobacterium</taxon>
    </lineage>
</organism>
<reference evidence="2" key="1">
    <citation type="submission" date="2016-03" db="EMBL/GenBank/DDBJ databases">
        <title>Draft genome sequence of Paenibacillus glacialis DSM 22343.</title>
        <authorList>
            <person name="Shin S.-K."/>
            <person name="Yi H."/>
        </authorList>
    </citation>
    <scope>NUCLEOTIDE SEQUENCE [LARGE SCALE GENOMIC DNA]</scope>
    <source>
        <strain evidence="2">CCUG 60099</strain>
    </source>
</reference>
<evidence type="ECO:0008006" key="3">
    <source>
        <dbReference type="Google" id="ProtNLM"/>
    </source>
</evidence>
<evidence type="ECO:0000313" key="1">
    <source>
        <dbReference type="EMBL" id="OCB73403.1"/>
    </source>
</evidence>
<dbReference type="RefSeq" id="WP_065449727.1">
    <property type="nucleotide sequence ID" value="NZ_LVEN01000027.1"/>
</dbReference>
<dbReference type="Proteomes" id="UP000093343">
    <property type="component" value="Unassembled WGS sequence"/>
</dbReference>
<protein>
    <recommendedName>
        <fullName evidence="3">DUF3298 domain-containing protein</fullName>
    </recommendedName>
</protein>
<accession>A0ABX2XHG4</accession>
<gene>
    <name evidence="1" type="ORF">FLP_11900</name>
</gene>
<comment type="caution">
    <text evidence="1">The sequence shown here is derived from an EMBL/GenBank/DDBJ whole genome shotgun (WGS) entry which is preliminary data.</text>
</comment>
<keyword evidence="2" id="KW-1185">Reference proteome</keyword>
<name>A0ABX2XHG4_9FLAO</name>
<dbReference type="EMBL" id="LVEN01000027">
    <property type="protein sequence ID" value="OCB73403.1"/>
    <property type="molecule type" value="Genomic_DNA"/>
</dbReference>